<protein>
    <submittedName>
        <fullName evidence="1">Uncharacterized protein</fullName>
    </submittedName>
</protein>
<dbReference type="Proteomes" id="UP000580250">
    <property type="component" value="Unassembled WGS sequence"/>
</dbReference>
<dbReference type="AlphaFoldDB" id="A0A6V7TNT8"/>
<sequence length="56" mass="6667">MVIVINIIITAFIIFIRKYPNQLIQFAKKCEFAFALSKISKILRLRTLMHKIFLKK</sequence>
<gene>
    <name evidence="1" type="ORF">MENT_LOCUS2353</name>
</gene>
<evidence type="ECO:0000313" key="1">
    <source>
        <dbReference type="EMBL" id="CAD2128732.1"/>
    </source>
</evidence>
<evidence type="ECO:0000313" key="2">
    <source>
        <dbReference type="Proteomes" id="UP000580250"/>
    </source>
</evidence>
<reference evidence="1 2" key="1">
    <citation type="submission" date="2020-08" db="EMBL/GenBank/DDBJ databases">
        <authorList>
            <person name="Koutsovoulos G."/>
            <person name="Danchin GJ E."/>
        </authorList>
    </citation>
    <scope>NUCLEOTIDE SEQUENCE [LARGE SCALE GENOMIC DNA]</scope>
</reference>
<comment type="caution">
    <text evidence="1">The sequence shown here is derived from an EMBL/GenBank/DDBJ whole genome shotgun (WGS) entry which is preliminary data.</text>
</comment>
<proteinExistence type="predicted"/>
<dbReference type="EMBL" id="CAJEWN010000007">
    <property type="protein sequence ID" value="CAD2128732.1"/>
    <property type="molecule type" value="Genomic_DNA"/>
</dbReference>
<name>A0A6V7TNT8_MELEN</name>
<organism evidence="1 2">
    <name type="scientific">Meloidogyne enterolobii</name>
    <name type="common">Root-knot nematode worm</name>
    <name type="synonym">Meloidogyne mayaguensis</name>
    <dbReference type="NCBI Taxonomy" id="390850"/>
    <lineage>
        <taxon>Eukaryota</taxon>
        <taxon>Metazoa</taxon>
        <taxon>Ecdysozoa</taxon>
        <taxon>Nematoda</taxon>
        <taxon>Chromadorea</taxon>
        <taxon>Rhabditida</taxon>
        <taxon>Tylenchina</taxon>
        <taxon>Tylenchomorpha</taxon>
        <taxon>Tylenchoidea</taxon>
        <taxon>Meloidogynidae</taxon>
        <taxon>Meloidogyninae</taxon>
        <taxon>Meloidogyne</taxon>
    </lineage>
</organism>
<accession>A0A6V7TNT8</accession>